<evidence type="ECO:0000313" key="1">
    <source>
        <dbReference type="EMBL" id="MBD7937158.1"/>
    </source>
</evidence>
<keyword evidence="2" id="KW-1185">Reference proteome</keyword>
<dbReference type="EMBL" id="JACSQT010000003">
    <property type="protein sequence ID" value="MBD7937158.1"/>
    <property type="molecule type" value="Genomic_DNA"/>
</dbReference>
<dbReference type="RefSeq" id="WP_191813120.1">
    <property type="nucleotide sequence ID" value="NZ_JACSQT010000003.1"/>
</dbReference>
<sequence>MKQPNIKIYGVVHKVKDIRFNDNGEIEKICYQISDGSYRTVFKGDEIITKSLTSTRKIQKPTEHPYHDFSYAPSLEGLLC</sequence>
<evidence type="ECO:0000313" key="2">
    <source>
        <dbReference type="Proteomes" id="UP000657931"/>
    </source>
</evidence>
<organism evidence="1 2">
    <name type="scientific">Cytobacillus stercorigallinarum</name>
    <dbReference type="NCBI Taxonomy" id="2762240"/>
    <lineage>
        <taxon>Bacteria</taxon>
        <taxon>Bacillati</taxon>
        <taxon>Bacillota</taxon>
        <taxon>Bacilli</taxon>
        <taxon>Bacillales</taxon>
        <taxon>Bacillaceae</taxon>
        <taxon>Cytobacillus</taxon>
    </lineage>
</organism>
<comment type="caution">
    <text evidence="1">The sequence shown here is derived from an EMBL/GenBank/DDBJ whole genome shotgun (WGS) entry which is preliminary data.</text>
</comment>
<protein>
    <submittedName>
        <fullName evidence="1">Uncharacterized protein</fullName>
    </submittedName>
</protein>
<accession>A0ABR8QNN4</accession>
<reference evidence="1 2" key="1">
    <citation type="submission" date="2020-08" db="EMBL/GenBank/DDBJ databases">
        <title>A Genomic Blueprint of the Chicken Gut Microbiome.</title>
        <authorList>
            <person name="Gilroy R."/>
            <person name="Ravi A."/>
            <person name="Getino M."/>
            <person name="Pursley I."/>
            <person name="Horton D.L."/>
            <person name="Alikhan N.-F."/>
            <person name="Baker D."/>
            <person name="Gharbi K."/>
            <person name="Hall N."/>
            <person name="Watson M."/>
            <person name="Adriaenssens E.M."/>
            <person name="Foster-Nyarko E."/>
            <person name="Jarju S."/>
            <person name="Secka A."/>
            <person name="Antonio M."/>
            <person name="Oren A."/>
            <person name="Chaudhuri R."/>
            <person name="La Ragione R.M."/>
            <person name="Hildebrand F."/>
            <person name="Pallen M.J."/>
        </authorList>
    </citation>
    <scope>NUCLEOTIDE SEQUENCE [LARGE SCALE GENOMIC DNA]</scope>
    <source>
        <strain evidence="1 2">Sa5YUA1</strain>
    </source>
</reference>
<gene>
    <name evidence="1" type="ORF">H9655_08950</name>
</gene>
<proteinExistence type="predicted"/>
<name>A0ABR8QNN4_9BACI</name>
<dbReference type="Proteomes" id="UP000657931">
    <property type="component" value="Unassembled WGS sequence"/>
</dbReference>